<dbReference type="SUPFAM" id="SSF160719">
    <property type="entry name" value="gpW/gp25-like"/>
    <property type="match status" value="1"/>
</dbReference>
<name>A0ABQ2BT47_9BACL</name>
<comment type="caution">
    <text evidence="1">The sequence shown here is derived from an EMBL/GenBank/DDBJ whole genome shotgun (WGS) entry which is preliminary data.</text>
</comment>
<keyword evidence="2" id="KW-1185">Reference proteome</keyword>
<gene>
    <name evidence="1" type="ORF">GCM10008018_06770</name>
</gene>
<dbReference type="Proteomes" id="UP000615455">
    <property type="component" value="Unassembled WGS sequence"/>
</dbReference>
<organism evidence="1 2">
    <name type="scientific">Paenibacillus marchantiophytorum</name>
    <dbReference type="NCBI Taxonomy" id="1619310"/>
    <lineage>
        <taxon>Bacteria</taxon>
        <taxon>Bacillati</taxon>
        <taxon>Bacillota</taxon>
        <taxon>Bacilli</taxon>
        <taxon>Bacillales</taxon>
        <taxon>Paenibacillaceae</taxon>
        <taxon>Paenibacillus</taxon>
    </lineage>
</organism>
<dbReference type="EMBL" id="BMHE01000002">
    <property type="protein sequence ID" value="GGI44371.1"/>
    <property type="molecule type" value="Genomic_DNA"/>
</dbReference>
<dbReference type="InterPro" id="IPR020288">
    <property type="entry name" value="Sheath_initiator"/>
</dbReference>
<evidence type="ECO:0008006" key="3">
    <source>
        <dbReference type="Google" id="ProtNLM"/>
    </source>
</evidence>
<reference evidence="2" key="1">
    <citation type="journal article" date="2019" name="Int. J. Syst. Evol. Microbiol.">
        <title>The Global Catalogue of Microorganisms (GCM) 10K type strain sequencing project: providing services to taxonomists for standard genome sequencing and annotation.</title>
        <authorList>
            <consortium name="The Broad Institute Genomics Platform"/>
            <consortium name="The Broad Institute Genome Sequencing Center for Infectious Disease"/>
            <person name="Wu L."/>
            <person name="Ma J."/>
        </authorList>
    </citation>
    <scope>NUCLEOTIDE SEQUENCE [LARGE SCALE GENOMIC DNA]</scope>
    <source>
        <strain evidence="2">CGMCC 1.15043</strain>
    </source>
</reference>
<dbReference type="Pfam" id="PF10934">
    <property type="entry name" value="Sheath_initiator"/>
    <property type="match status" value="1"/>
</dbReference>
<evidence type="ECO:0000313" key="1">
    <source>
        <dbReference type="EMBL" id="GGI44371.1"/>
    </source>
</evidence>
<protein>
    <recommendedName>
        <fullName evidence="3">DUF2634 domain-containing protein</fullName>
    </recommendedName>
</protein>
<sequence length="130" mass="14543">MIPQGGFGNSLFQQIQLPSKSYLIDSVNQRIVGYVDGLEAVQQAVYKILQTQRFEHSIYSSNYGSELSSIIGQNADFVQSELSRRVQQALLQDERIQAVENFNVTVTGDSALVEFKVVTQYGSFESVKEV</sequence>
<proteinExistence type="predicted"/>
<evidence type="ECO:0000313" key="2">
    <source>
        <dbReference type="Proteomes" id="UP000615455"/>
    </source>
</evidence>
<accession>A0ABQ2BT47</accession>
<dbReference type="Gene3D" id="3.10.450.40">
    <property type="match status" value="1"/>
</dbReference>
<dbReference type="RefSeq" id="WP_189007578.1">
    <property type="nucleotide sequence ID" value="NZ_BMHE01000002.1"/>
</dbReference>